<feature type="domain" description="DNA-directed DNA polymerase X" evidence="5">
    <location>
        <begin position="1"/>
        <end position="305"/>
    </location>
</feature>
<dbReference type="EMBL" id="JAUJEB010000009">
    <property type="protein sequence ID" value="MDN5216449.1"/>
    <property type="molecule type" value="Genomic_DNA"/>
</dbReference>
<dbReference type="InterPro" id="IPR003141">
    <property type="entry name" value="Pol/His_phosphatase_N"/>
</dbReference>
<feature type="domain" description="Helix-hairpin-helix DNA-binding motif class 1" evidence="3">
    <location>
        <begin position="90"/>
        <end position="109"/>
    </location>
</feature>
<keyword evidence="7" id="KW-1185">Reference proteome</keyword>
<dbReference type="SMART" id="SM00481">
    <property type="entry name" value="POLIIIAc"/>
    <property type="match status" value="1"/>
</dbReference>
<evidence type="ECO:0000256" key="2">
    <source>
        <dbReference type="ARBA" id="ARBA00022705"/>
    </source>
</evidence>
<dbReference type="SUPFAM" id="SSF81301">
    <property type="entry name" value="Nucleotidyltransferase"/>
    <property type="match status" value="1"/>
</dbReference>
<dbReference type="RefSeq" id="WP_346761786.1">
    <property type="nucleotide sequence ID" value="NZ_JAUJEB010000009.1"/>
</dbReference>
<feature type="domain" description="Helix-hairpin-helix DNA-binding motif class 1" evidence="3">
    <location>
        <begin position="125"/>
        <end position="144"/>
    </location>
</feature>
<evidence type="ECO:0000313" key="6">
    <source>
        <dbReference type="EMBL" id="MDN5216449.1"/>
    </source>
</evidence>
<dbReference type="InterPro" id="IPR002054">
    <property type="entry name" value="DNA-dir_DNA_pol_X"/>
</dbReference>
<evidence type="ECO:0000259" key="3">
    <source>
        <dbReference type="SMART" id="SM00278"/>
    </source>
</evidence>
<feature type="domain" description="Polymerase/histidinol phosphatase N-terminal" evidence="4">
    <location>
        <begin position="329"/>
        <end position="408"/>
    </location>
</feature>
<name>A0ABT8LF83_9BACT</name>
<evidence type="ECO:0000259" key="4">
    <source>
        <dbReference type="SMART" id="SM00481"/>
    </source>
</evidence>
<dbReference type="InterPro" id="IPR022311">
    <property type="entry name" value="PolX-like"/>
</dbReference>
<evidence type="ECO:0000256" key="1">
    <source>
        <dbReference type="ARBA" id="ARBA00022634"/>
    </source>
</evidence>
<dbReference type="InterPro" id="IPR050243">
    <property type="entry name" value="PHP_phosphatase"/>
</dbReference>
<dbReference type="InterPro" id="IPR043519">
    <property type="entry name" value="NT_sf"/>
</dbReference>
<keyword evidence="2" id="KW-0235">DNA replication</keyword>
<dbReference type="InterPro" id="IPR016195">
    <property type="entry name" value="Pol/histidinol_Pase-like"/>
</dbReference>
<dbReference type="Gene3D" id="3.20.20.140">
    <property type="entry name" value="Metal-dependent hydrolases"/>
    <property type="match status" value="1"/>
</dbReference>
<proteinExistence type="predicted"/>
<keyword evidence="6" id="KW-0540">Nuclease</keyword>
<dbReference type="GO" id="GO:0004527">
    <property type="term" value="F:exonuclease activity"/>
    <property type="evidence" value="ECO:0007669"/>
    <property type="project" value="UniProtKB-KW"/>
</dbReference>
<dbReference type="NCBIfam" id="NF006375">
    <property type="entry name" value="PRK08609.1"/>
    <property type="match status" value="1"/>
</dbReference>
<sequence>MENKEIIKRLGLIASLLELHGENPFKVRGYSSAVYHLDKADVQVAGKSREELEKLEGVGKGIAATIAEMNETGESATLDKLLAQTPEGLVSLLEINGFGPKKIRTLWQELDITDGKTLYEACKAGKIAAVKGFGAKLQEKLENALQFTFVSQGKFRYRQVEEVIGSLVEQLKSNLPDSLVEAAGEFRRNMEVVNNACIVIGIDDPATAHKFLDNLPSITKNEQASGPFTWRGKFNDLGLTLEIHITDQKKFFNLLLKHTGSAKHLSIPLPENGTLYQIISEQTFGSEADAYSAAGLQFIEPEMREGSFEFQLAQEQKLPELLKLEDLKGTIHNHSTYSDGKNSLREMAEYCKGMGYEYLGIADHSKTAIYANGLDEDRINQQHQEIDELNKELAPFKIFKGIESDILNEGDLDYDDDVLASFDFIVASIHSQLSMDINKATNRLLTAIANPFTTMLGHPTGRLLLKREGYPINHKAVIDACAENNVIIEINAHPFRLDLDWRWVHYALEKGVMLSINPDAHSTAQYELMKYGVLVGRKGGLTKKETFNCLDCEAVDKYFRERKEKVLSKAQ</sequence>
<dbReference type="SUPFAM" id="SSF89550">
    <property type="entry name" value="PHP domain-like"/>
    <property type="match status" value="1"/>
</dbReference>
<dbReference type="SUPFAM" id="SSF47802">
    <property type="entry name" value="DNA polymerase beta, N-terminal domain-like"/>
    <property type="match status" value="1"/>
</dbReference>
<dbReference type="PANTHER" id="PTHR36928:SF1">
    <property type="entry name" value="PHOSPHATASE YCDX-RELATED"/>
    <property type="match status" value="1"/>
</dbReference>
<dbReference type="Pfam" id="PF14716">
    <property type="entry name" value="HHH_8"/>
    <property type="match status" value="1"/>
</dbReference>
<dbReference type="Gene3D" id="3.30.460.10">
    <property type="entry name" value="Beta Polymerase, domain 2"/>
    <property type="match status" value="1"/>
</dbReference>
<dbReference type="PIRSF" id="PIRSF005047">
    <property type="entry name" value="UCP005047_YshC"/>
    <property type="match status" value="1"/>
</dbReference>
<dbReference type="SMART" id="SM00483">
    <property type="entry name" value="POLXc"/>
    <property type="match status" value="1"/>
</dbReference>
<keyword evidence="6" id="KW-0269">Exonuclease</keyword>
<dbReference type="InterPro" id="IPR047967">
    <property type="entry name" value="PolX_PHP"/>
</dbReference>
<dbReference type="PANTHER" id="PTHR36928">
    <property type="entry name" value="PHOSPHATASE YCDX-RELATED"/>
    <property type="match status" value="1"/>
</dbReference>
<organism evidence="6 7">
    <name type="scientific">Agaribacillus aureus</name>
    <dbReference type="NCBI Taxonomy" id="3051825"/>
    <lineage>
        <taxon>Bacteria</taxon>
        <taxon>Pseudomonadati</taxon>
        <taxon>Bacteroidota</taxon>
        <taxon>Cytophagia</taxon>
        <taxon>Cytophagales</taxon>
        <taxon>Splendidivirgaceae</taxon>
        <taxon>Agaribacillus</taxon>
    </lineage>
</organism>
<feature type="domain" description="Helix-hairpin-helix DNA-binding motif class 1" evidence="3">
    <location>
        <begin position="50"/>
        <end position="69"/>
    </location>
</feature>
<dbReference type="InterPro" id="IPR010996">
    <property type="entry name" value="HHH_MUS81"/>
</dbReference>
<dbReference type="CDD" id="cd07436">
    <property type="entry name" value="PHP_PolX"/>
    <property type="match status" value="1"/>
</dbReference>
<keyword evidence="6" id="KW-0378">Hydrolase</keyword>
<dbReference type="InterPro" id="IPR027421">
    <property type="entry name" value="DNA_pol_lamdba_lyase_dom_sf"/>
</dbReference>
<dbReference type="InterPro" id="IPR003583">
    <property type="entry name" value="Hlx-hairpin-Hlx_DNA-bd_motif"/>
</dbReference>
<gene>
    <name evidence="6" type="primary">polX</name>
    <name evidence="6" type="ORF">QQ020_30555</name>
</gene>
<dbReference type="Gene3D" id="1.10.150.20">
    <property type="entry name" value="5' to 3' exonuclease, C-terminal subdomain"/>
    <property type="match status" value="1"/>
</dbReference>
<evidence type="ECO:0000313" key="7">
    <source>
        <dbReference type="Proteomes" id="UP001172083"/>
    </source>
</evidence>
<comment type="caution">
    <text evidence="6">The sequence shown here is derived from an EMBL/GenBank/DDBJ whole genome shotgun (WGS) entry which is preliminary data.</text>
</comment>
<dbReference type="Pfam" id="PF02811">
    <property type="entry name" value="PHP"/>
    <property type="match status" value="1"/>
</dbReference>
<dbReference type="Gene3D" id="1.10.150.110">
    <property type="entry name" value="DNA polymerase beta, N-terminal domain-like"/>
    <property type="match status" value="1"/>
</dbReference>
<reference evidence="6" key="1">
    <citation type="submission" date="2023-06" db="EMBL/GenBank/DDBJ databases">
        <title>Genomic of Agaribacillus aureum.</title>
        <authorList>
            <person name="Wang G."/>
        </authorList>
    </citation>
    <scope>NUCLEOTIDE SEQUENCE</scope>
    <source>
        <strain evidence="6">BMA12</strain>
    </source>
</reference>
<dbReference type="Proteomes" id="UP001172083">
    <property type="component" value="Unassembled WGS sequence"/>
</dbReference>
<accession>A0ABT8LF83</accession>
<dbReference type="SMART" id="SM00278">
    <property type="entry name" value="HhH1"/>
    <property type="match status" value="3"/>
</dbReference>
<keyword evidence="1" id="KW-0237">DNA synthesis</keyword>
<evidence type="ECO:0000259" key="5">
    <source>
        <dbReference type="SMART" id="SM00483"/>
    </source>
</evidence>
<protein>
    <submittedName>
        <fullName evidence="6">DNA polymerase/3'-5' exonuclease PolX</fullName>
    </submittedName>
</protein>
<dbReference type="InterPro" id="IPR004013">
    <property type="entry name" value="PHP_dom"/>
</dbReference>